<gene>
    <name evidence="4" type="primary">LOC108832821</name>
</gene>
<dbReference type="OrthoDB" id="1108279at2759"/>
<dbReference type="InterPro" id="IPR025836">
    <property type="entry name" value="Zn_knuckle_CX2CX4HX4C"/>
</dbReference>
<accession>A0A6J0LP52</accession>
<evidence type="ECO:0000313" key="4">
    <source>
        <dbReference type="RefSeq" id="XP_018461772.1"/>
    </source>
</evidence>
<dbReference type="PANTHER" id="PTHR33710">
    <property type="entry name" value="BNAC02G09200D PROTEIN"/>
    <property type="match status" value="1"/>
</dbReference>
<evidence type="ECO:0000313" key="3">
    <source>
        <dbReference type="Proteomes" id="UP000504610"/>
    </source>
</evidence>
<dbReference type="AlphaFoldDB" id="A0A6J0LP52"/>
<feature type="domain" description="Endonuclease/exonuclease/phosphatase" evidence="1">
    <location>
        <begin position="393"/>
        <end position="556"/>
    </location>
</feature>
<dbReference type="KEGG" id="rsz:108832821"/>
<reference evidence="3" key="1">
    <citation type="journal article" date="2019" name="Database">
        <title>The radish genome database (RadishGD): an integrated information resource for radish genomics.</title>
        <authorList>
            <person name="Yu H.J."/>
            <person name="Baek S."/>
            <person name="Lee Y.J."/>
            <person name="Cho A."/>
            <person name="Mun J.H."/>
        </authorList>
    </citation>
    <scope>NUCLEOTIDE SEQUENCE [LARGE SCALE GENOMIC DNA]</scope>
    <source>
        <strain evidence="3">cv. WK10039</strain>
    </source>
</reference>
<dbReference type="InterPro" id="IPR036691">
    <property type="entry name" value="Endo/exonu/phosph_ase_sf"/>
</dbReference>
<dbReference type="RefSeq" id="XP_018461772.1">
    <property type="nucleotide sequence ID" value="XM_018606270.1"/>
</dbReference>
<sequence>MADNLRRAIQDLTLGLEDEPVALSIDVCTEARRATQIVEKKKFQFIFPSEELLQSVLSRGPRAVHDRMVIMNRWNPAQGDAQLNHIPFWVQIRGIPLEFLTEGMIRNIGDRISEVLLVDFKTEVAVDVEYERLRGFCEDCGMLTHDTGECLTDIEDHQVESDHDEDHQVGGDPMAEADQGNIANQENLGMDVVEHQVDHEPFVDPTLGDHQGSHMALLGMVCYRAPMDVVREDHGMQVDQQRMGRKRKFSNCFSEEEEVGEAVMTKDKGIVASGEGDDHVILEMEERWSSEFSFGQYGSFLLNAQDGDWSNELGANRAKAIHSVGMSESIEAQLMGSILVKKTRGESVMVDKHQVGKMKVSTEFNGLRKLQEDYEDGQEDTIDRGAVGPMVLVPPRGLGGGLAVLWKNYVSVSVISSDVRLVDLYVEYKAFKFYLSCVYGNPIPKYRNHLWERIQRLAVSRVGPWMLCGDCNEITNPNEKKGGHVRSVTSSRDFNTMIQICDMKDLKFKGNQFSWVGRRKTEVIECCLDRVLVSTEFLNQFPMSETEYLEIAESDHRPMIINIEYQQKIRKGWFCYDKRLYDHESFVDTVTEAWSSTNQIDEWMKKLDHCREVVIGWKRRNVSNAAERIKEIRSRIDQAICDRTISTDYINHLRCDLNKAYADEEEYWRLKSRNRWLNLGDRSTRFYHGVTKMKKSQNKIKHMQDKHGTLHSENEMIGKIAEEYFVEMFSSSETSSVSDFLPSIKKKITDEMNNMLLRPITDLEVHDALFLIGSDRAPGPDGFTASFYQQFWNVIGPDVCCMTNKLMYCGLQVDIKDFMPSYARVLRRNHFGSSGCFRTKPTNF</sequence>
<dbReference type="Pfam" id="PF14392">
    <property type="entry name" value="zf-CCHC_4"/>
    <property type="match status" value="1"/>
</dbReference>
<organism evidence="3 4">
    <name type="scientific">Raphanus sativus</name>
    <name type="common">Radish</name>
    <name type="synonym">Raphanus raphanistrum var. sativus</name>
    <dbReference type="NCBI Taxonomy" id="3726"/>
    <lineage>
        <taxon>Eukaryota</taxon>
        <taxon>Viridiplantae</taxon>
        <taxon>Streptophyta</taxon>
        <taxon>Embryophyta</taxon>
        <taxon>Tracheophyta</taxon>
        <taxon>Spermatophyta</taxon>
        <taxon>Magnoliopsida</taxon>
        <taxon>eudicotyledons</taxon>
        <taxon>Gunneridae</taxon>
        <taxon>Pentapetalae</taxon>
        <taxon>rosids</taxon>
        <taxon>malvids</taxon>
        <taxon>Brassicales</taxon>
        <taxon>Brassicaceae</taxon>
        <taxon>Brassiceae</taxon>
        <taxon>Raphanus</taxon>
    </lineage>
</organism>
<keyword evidence="3" id="KW-1185">Reference proteome</keyword>
<dbReference type="GO" id="GO:0003824">
    <property type="term" value="F:catalytic activity"/>
    <property type="evidence" value="ECO:0007669"/>
    <property type="project" value="InterPro"/>
</dbReference>
<evidence type="ECO:0000259" key="1">
    <source>
        <dbReference type="Pfam" id="PF03372"/>
    </source>
</evidence>
<dbReference type="InterPro" id="IPR005135">
    <property type="entry name" value="Endo/exonuclease/phosphatase"/>
</dbReference>
<reference evidence="4" key="2">
    <citation type="submission" date="2025-08" db="UniProtKB">
        <authorList>
            <consortium name="RefSeq"/>
        </authorList>
    </citation>
    <scope>IDENTIFICATION</scope>
    <source>
        <tissue evidence="4">Leaf</tissue>
    </source>
</reference>
<dbReference type="Pfam" id="PF03372">
    <property type="entry name" value="Exo_endo_phos"/>
    <property type="match status" value="1"/>
</dbReference>
<dbReference type="GeneID" id="108832821"/>
<name>A0A6J0LP52_RAPSA</name>
<dbReference type="SUPFAM" id="SSF56219">
    <property type="entry name" value="DNase I-like"/>
    <property type="match status" value="1"/>
</dbReference>
<evidence type="ECO:0000259" key="2">
    <source>
        <dbReference type="Pfam" id="PF14392"/>
    </source>
</evidence>
<proteinExistence type="predicted"/>
<protein>
    <submittedName>
        <fullName evidence="4">Uncharacterized protein LOC108832821</fullName>
    </submittedName>
</protein>
<feature type="domain" description="Zinc knuckle CX2CX4HX4C" evidence="2">
    <location>
        <begin position="124"/>
        <end position="151"/>
    </location>
</feature>
<dbReference type="PANTHER" id="PTHR33710:SF62">
    <property type="entry name" value="DUF4283 DOMAIN PROTEIN"/>
    <property type="match status" value="1"/>
</dbReference>
<dbReference type="Proteomes" id="UP000504610">
    <property type="component" value="Chromosome 1"/>
</dbReference>
<dbReference type="Gene3D" id="3.60.10.10">
    <property type="entry name" value="Endonuclease/exonuclease/phosphatase"/>
    <property type="match status" value="1"/>
</dbReference>